<accession>A0A1S8TQU1</accession>
<evidence type="ECO:0008006" key="3">
    <source>
        <dbReference type="Google" id="ProtNLM"/>
    </source>
</evidence>
<reference evidence="1 2" key="1">
    <citation type="submission" date="2016-05" db="EMBL/GenBank/DDBJ databases">
        <title>Microbial solvent formation.</title>
        <authorList>
            <person name="Poehlein A."/>
            <person name="Montoya Solano J.D."/>
            <person name="Flitsch S."/>
            <person name="Krabben P."/>
            <person name="Duerre P."/>
            <person name="Daniel R."/>
        </authorList>
    </citation>
    <scope>NUCLEOTIDE SEQUENCE [LARGE SCALE GENOMIC DNA]</scope>
    <source>
        <strain evidence="1 2">DSM 2619</strain>
    </source>
</reference>
<name>A0A1S8TQU1_9CLOT</name>
<evidence type="ECO:0000313" key="2">
    <source>
        <dbReference type="Proteomes" id="UP000190890"/>
    </source>
</evidence>
<dbReference type="PANTHER" id="PTHR40056:SF1">
    <property type="entry name" value="DUF1836 DOMAIN-CONTAINING PROTEIN"/>
    <property type="match status" value="1"/>
</dbReference>
<keyword evidence="2" id="KW-1185">Reference proteome</keyword>
<dbReference type="STRING" id="29367.CLPUN_14560"/>
<dbReference type="OrthoDB" id="1924246at2"/>
<gene>
    <name evidence="1" type="ORF">CLPUN_14560</name>
</gene>
<organism evidence="1 2">
    <name type="scientific">Clostridium puniceum</name>
    <dbReference type="NCBI Taxonomy" id="29367"/>
    <lineage>
        <taxon>Bacteria</taxon>
        <taxon>Bacillati</taxon>
        <taxon>Bacillota</taxon>
        <taxon>Clostridia</taxon>
        <taxon>Eubacteriales</taxon>
        <taxon>Clostridiaceae</taxon>
        <taxon>Clostridium</taxon>
    </lineage>
</organism>
<dbReference type="Pfam" id="PF08876">
    <property type="entry name" value="DUF1836"/>
    <property type="match status" value="1"/>
</dbReference>
<evidence type="ECO:0000313" key="1">
    <source>
        <dbReference type="EMBL" id="OOM79775.1"/>
    </source>
</evidence>
<dbReference type="EMBL" id="LZZM01000098">
    <property type="protein sequence ID" value="OOM79775.1"/>
    <property type="molecule type" value="Genomic_DNA"/>
</dbReference>
<dbReference type="AlphaFoldDB" id="A0A1S8TQU1"/>
<protein>
    <recommendedName>
        <fullName evidence="3">DUF1836 domain-containing protein</fullName>
    </recommendedName>
</protein>
<sequence length="196" mass="23350">MERKFDSDYIKELAEEMSKGNSVSYEDFPKYDLFLSQVIDYLNDKFIDENFTNNIVQNYIKSEVITKPEDGKKRGYTKMHLIQLVLISHMRPLLTTEEIKKVFRLAFNEINDRNDDILSWEETYKTFIQIQQESLDDYLITSLTHGDKLQEMIKNFDLREKDEERIRIFLLVLSLIAEASVIKKLVQKIVKEYETD</sequence>
<dbReference type="RefSeq" id="WP_077846642.1">
    <property type="nucleotide sequence ID" value="NZ_LZZM01000098.1"/>
</dbReference>
<proteinExistence type="predicted"/>
<comment type="caution">
    <text evidence="1">The sequence shown here is derived from an EMBL/GenBank/DDBJ whole genome shotgun (WGS) entry which is preliminary data.</text>
</comment>
<dbReference type="Proteomes" id="UP000190890">
    <property type="component" value="Unassembled WGS sequence"/>
</dbReference>
<dbReference type="InterPro" id="IPR014975">
    <property type="entry name" value="DUF1836"/>
</dbReference>
<dbReference type="PANTHER" id="PTHR40056">
    <property type="entry name" value="HYPOTHETICAL CYTOSOLIC PROTEIN"/>
    <property type="match status" value="1"/>
</dbReference>